<sequence length="196" mass="21576">MAISTLLLAAEEGGGHSDENVLVPPVSELLIGILAFGLLVAFFFWKVYPQIRRTYAERSDRIEGNLARAERTQREAEDLLVSYRRQLAEAQDEAGRIRQDAREQGQQILDSLRAQAGEEVAEIKARGEAQLAAERAQVVAQIRREIGEIALELATKIVGHELQRDDRQRQLIDDFIAGLDRPAEGTTVPAPAGPGG</sequence>
<evidence type="ECO:0000256" key="14">
    <source>
        <dbReference type="HAMAP-Rule" id="MF_01398"/>
    </source>
</evidence>
<dbReference type="InterPro" id="IPR050059">
    <property type="entry name" value="ATP_synthase_B_chain"/>
</dbReference>
<accession>A0ABR5F7U8</accession>
<gene>
    <name evidence="14" type="primary">atpF</name>
    <name evidence="17" type="ORF">FrCorBMG51_03505</name>
</gene>
<name>A0ABR5F7U8_9ACTN</name>
<keyword evidence="16" id="KW-0175">Coiled coil</keyword>
<dbReference type="InterPro" id="IPR005864">
    <property type="entry name" value="ATP_synth_F0_bsu_bac"/>
</dbReference>
<keyword evidence="3 14" id="KW-0813">Transport</keyword>
<comment type="function">
    <text evidence="14">Component of the F(0) channel, it forms part of the peripheral stalk, linking F(1) to F(0).</text>
</comment>
<keyword evidence="5 14" id="KW-0138">CF(0)</keyword>
<evidence type="ECO:0000256" key="6">
    <source>
        <dbReference type="ARBA" id="ARBA00022692"/>
    </source>
</evidence>
<dbReference type="NCBIfam" id="NF004412">
    <property type="entry name" value="PRK05759.1-3"/>
    <property type="match status" value="1"/>
</dbReference>
<dbReference type="Pfam" id="PF00430">
    <property type="entry name" value="ATP-synt_B"/>
    <property type="match status" value="1"/>
</dbReference>
<evidence type="ECO:0000313" key="18">
    <source>
        <dbReference type="Proteomes" id="UP000035425"/>
    </source>
</evidence>
<keyword evidence="10 14" id="KW-0472">Membrane</keyword>
<feature type="coiled-coil region" evidence="16">
    <location>
        <begin position="59"/>
        <end position="107"/>
    </location>
</feature>
<organism evidence="17 18">
    <name type="scientific">Protofrankia coriariae</name>
    <dbReference type="NCBI Taxonomy" id="1562887"/>
    <lineage>
        <taxon>Bacteria</taxon>
        <taxon>Bacillati</taxon>
        <taxon>Actinomycetota</taxon>
        <taxon>Actinomycetes</taxon>
        <taxon>Frankiales</taxon>
        <taxon>Frankiaceae</taxon>
        <taxon>Protofrankia</taxon>
    </lineage>
</organism>
<keyword evidence="9 14" id="KW-0406">Ion transport</keyword>
<keyword evidence="7 14" id="KW-0375">Hydrogen ion transport</keyword>
<dbReference type="NCBIfam" id="TIGR01144">
    <property type="entry name" value="ATP_synt_b"/>
    <property type="match status" value="1"/>
</dbReference>
<dbReference type="EMBL" id="JWIO01000003">
    <property type="protein sequence ID" value="KLL12725.1"/>
    <property type="molecule type" value="Genomic_DNA"/>
</dbReference>
<dbReference type="InterPro" id="IPR028987">
    <property type="entry name" value="ATP_synth_B-like_membr_sf"/>
</dbReference>
<proteinExistence type="inferred from homology"/>
<dbReference type="Proteomes" id="UP000035425">
    <property type="component" value="Unassembled WGS sequence"/>
</dbReference>
<keyword evidence="18" id="KW-1185">Reference proteome</keyword>
<dbReference type="RefSeq" id="WP_047221633.1">
    <property type="nucleotide sequence ID" value="NZ_JWIO01000003.1"/>
</dbReference>
<evidence type="ECO:0000313" key="17">
    <source>
        <dbReference type="EMBL" id="KLL12725.1"/>
    </source>
</evidence>
<keyword evidence="4 14" id="KW-1003">Cell membrane</keyword>
<dbReference type="PANTHER" id="PTHR33445">
    <property type="entry name" value="ATP SYNTHASE SUBUNIT B', CHLOROPLASTIC"/>
    <property type="match status" value="1"/>
</dbReference>
<dbReference type="Gene3D" id="1.20.5.620">
    <property type="entry name" value="F1F0 ATP synthase subunit B, membrane domain"/>
    <property type="match status" value="1"/>
</dbReference>
<comment type="caution">
    <text evidence="17">The sequence shown here is derived from an EMBL/GenBank/DDBJ whole genome shotgun (WGS) entry which is preliminary data.</text>
</comment>
<evidence type="ECO:0000256" key="12">
    <source>
        <dbReference type="ARBA" id="ARBA00025198"/>
    </source>
</evidence>
<evidence type="ECO:0000256" key="11">
    <source>
        <dbReference type="ARBA" id="ARBA00023310"/>
    </source>
</evidence>
<evidence type="ECO:0000256" key="5">
    <source>
        <dbReference type="ARBA" id="ARBA00022547"/>
    </source>
</evidence>
<evidence type="ECO:0000256" key="4">
    <source>
        <dbReference type="ARBA" id="ARBA00022475"/>
    </source>
</evidence>
<keyword evidence="11 14" id="KW-0066">ATP synthesis</keyword>
<comment type="subunit">
    <text evidence="13 14">F-type ATPases have 2 components, F(1) - the catalytic core - and F(0) - the membrane proton channel. F(1) has five subunits: alpha(3), beta(3), gamma(1), delta(1), epsilon(1). F(0) has three main subunits: a(1), b(2) and c(10-14). The alpha and beta chains form an alternating ring which encloses part of the gamma chain. F(1) is attached to F(0) by a central stalk formed by the gamma and epsilon chains, while a peripheral stalk is formed by the delta and b chains.</text>
</comment>
<evidence type="ECO:0000256" key="8">
    <source>
        <dbReference type="ARBA" id="ARBA00022989"/>
    </source>
</evidence>
<reference evidence="17 18" key="1">
    <citation type="submission" date="2014-12" db="EMBL/GenBank/DDBJ databases">
        <title>Frankia sp. BMG5.1 draft genome.</title>
        <authorList>
            <person name="Gtari M."/>
            <person name="Ghodhbane-Gtari F."/>
            <person name="Nouioui I."/>
            <person name="Ktari A."/>
            <person name="Hezbri K."/>
            <person name="Mimouni W."/>
            <person name="Sbissi I."/>
            <person name="Ayari A."/>
            <person name="Yamanaka T."/>
            <person name="Normand P."/>
            <person name="Tisa L.S."/>
            <person name="Boudabous A."/>
        </authorList>
    </citation>
    <scope>NUCLEOTIDE SEQUENCE [LARGE SCALE GENOMIC DNA]</scope>
    <source>
        <strain evidence="17 18">BMG5.1</strain>
    </source>
</reference>
<feature type="transmembrane region" description="Helical" evidence="14">
    <location>
        <begin position="27"/>
        <end position="48"/>
    </location>
</feature>
<dbReference type="PANTHER" id="PTHR33445:SF1">
    <property type="entry name" value="ATP SYNTHASE SUBUNIT B"/>
    <property type="match status" value="1"/>
</dbReference>
<evidence type="ECO:0000256" key="16">
    <source>
        <dbReference type="SAM" id="Coils"/>
    </source>
</evidence>
<evidence type="ECO:0000256" key="13">
    <source>
        <dbReference type="ARBA" id="ARBA00025830"/>
    </source>
</evidence>
<evidence type="ECO:0000256" key="3">
    <source>
        <dbReference type="ARBA" id="ARBA00022448"/>
    </source>
</evidence>
<evidence type="ECO:0000256" key="1">
    <source>
        <dbReference type="ARBA" id="ARBA00004162"/>
    </source>
</evidence>
<dbReference type="SUPFAM" id="SSF81573">
    <property type="entry name" value="F1F0 ATP synthase subunit B, membrane domain"/>
    <property type="match status" value="1"/>
</dbReference>
<keyword evidence="8 14" id="KW-1133">Transmembrane helix</keyword>
<evidence type="ECO:0000256" key="7">
    <source>
        <dbReference type="ARBA" id="ARBA00022781"/>
    </source>
</evidence>
<evidence type="ECO:0000256" key="9">
    <source>
        <dbReference type="ARBA" id="ARBA00023065"/>
    </source>
</evidence>
<comment type="similarity">
    <text evidence="2 14 15">Belongs to the ATPase B chain family.</text>
</comment>
<comment type="function">
    <text evidence="12 14">F(1)F(0) ATP synthase produces ATP from ADP in the presence of a proton or sodium gradient. F-type ATPases consist of two structural domains, F(1) containing the extramembraneous catalytic core and F(0) containing the membrane proton channel, linked together by a central stalk and a peripheral stalk. During catalysis, ATP synthesis in the catalytic domain of F(1) is coupled via a rotary mechanism of the central stalk subunits to proton translocation.</text>
</comment>
<evidence type="ECO:0000256" key="10">
    <source>
        <dbReference type="ARBA" id="ARBA00023136"/>
    </source>
</evidence>
<dbReference type="InterPro" id="IPR002146">
    <property type="entry name" value="ATP_synth_b/b'su_bac/chlpt"/>
</dbReference>
<comment type="subcellular location">
    <subcellularLocation>
        <location evidence="1 14">Cell membrane</location>
        <topology evidence="1 14">Single-pass membrane protein</topology>
    </subcellularLocation>
</comment>
<dbReference type="CDD" id="cd06503">
    <property type="entry name" value="ATP-synt_Fo_b"/>
    <property type="match status" value="1"/>
</dbReference>
<evidence type="ECO:0000256" key="15">
    <source>
        <dbReference type="RuleBase" id="RU003848"/>
    </source>
</evidence>
<keyword evidence="6 14" id="KW-0812">Transmembrane</keyword>
<protein>
    <recommendedName>
        <fullName evidence="14">ATP synthase subunit b</fullName>
    </recommendedName>
    <alternativeName>
        <fullName evidence="14">ATP synthase F(0) sector subunit b</fullName>
    </alternativeName>
    <alternativeName>
        <fullName evidence="14">ATPase subunit I</fullName>
    </alternativeName>
    <alternativeName>
        <fullName evidence="14">F-type ATPase subunit b</fullName>
        <shortName evidence="14">F-ATPase subunit b</shortName>
    </alternativeName>
</protein>
<evidence type="ECO:0000256" key="2">
    <source>
        <dbReference type="ARBA" id="ARBA00005513"/>
    </source>
</evidence>
<dbReference type="HAMAP" id="MF_01398">
    <property type="entry name" value="ATP_synth_b_bprime"/>
    <property type="match status" value="1"/>
</dbReference>